<evidence type="ECO:0000259" key="20">
    <source>
        <dbReference type="Pfam" id="PF24621"/>
    </source>
</evidence>
<feature type="binding site" evidence="18">
    <location>
        <begin position="144"/>
        <end position="145"/>
    </location>
    <ligand>
        <name>NAD(+)</name>
        <dbReference type="ChEBI" id="CHEBI:57540"/>
    </ligand>
</feature>
<evidence type="ECO:0000256" key="3">
    <source>
        <dbReference type="ARBA" id="ARBA00003485"/>
    </source>
</evidence>
<dbReference type="Gene3D" id="3.40.50.1970">
    <property type="match status" value="1"/>
</dbReference>
<evidence type="ECO:0000256" key="13">
    <source>
        <dbReference type="ARBA" id="ARBA00022833"/>
    </source>
</evidence>
<keyword evidence="10 18" id="KW-0028">Amino-acid biosynthesis</keyword>
<dbReference type="GO" id="GO:0000166">
    <property type="term" value="F:nucleotide binding"/>
    <property type="evidence" value="ECO:0007669"/>
    <property type="project" value="UniProtKB-KW"/>
</dbReference>
<evidence type="ECO:0000256" key="11">
    <source>
        <dbReference type="ARBA" id="ARBA00022723"/>
    </source>
</evidence>
<dbReference type="Pfam" id="PF24621">
    <property type="entry name" value="DHQS_C"/>
    <property type="match status" value="1"/>
</dbReference>
<evidence type="ECO:0000256" key="12">
    <source>
        <dbReference type="ARBA" id="ARBA00022741"/>
    </source>
</evidence>
<dbReference type="Pfam" id="PF01761">
    <property type="entry name" value="DHQ_synthase"/>
    <property type="match status" value="1"/>
</dbReference>
<dbReference type="CDD" id="cd08195">
    <property type="entry name" value="DHQS"/>
    <property type="match status" value="1"/>
</dbReference>
<keyword evidence="9 18" id="KW-0963">Cytoplasm</keyword>
<dbReference type="GO" id="GO:0046872">
    <property type="term" value="F:metal ion binding"/>
    <property type="evidence" value="ECO:0007669"/>
    <property type="project" value="UniProtKB-KW"/>
</dbReference>
<dbReference type="Gene3D" id="1.20.1090.10">
    <property type="entry name" value="Dehydroquinate synthase-like - alpha domain"/>
    <property type="match status" value="1"/>
</dbReference>
<feature type="domain" description="3-dehydroquinate synthase C-terminal" evidence="20">
    <location>
        <begin position="196"/>
        <end position="345"/>
    </location>
</feature>
<evidence type="ECO:0000256" key="10">
    <source>
        <dbReference type="ARBA" id="ARBA00022605"/>
    </source>
</evidence>
<dbReference type="EC" id="4.2.3.4" evidence="7 18"/>
<comment type="function">
    <text evidence="3 18">Catalyzes the conversion of 3-deoxy-D-arabino-heptulosonate 7-phosphate (DAHP) to dehydroquinate (DHQ).</text>
</comment>
<dbReference type="SUPFAM" id="SSF56796">
    <property type="entry name" value="Dehydroquinate synthase-like"/>
    <property type="match status" value="1"/>
</dbReference>
<comment type="cofactor">
    <cofactor evidence="18">
        <name>Co(2+)</name>
        <dbReference type="ChEBI" id="CHEBI:48828"/>
    </cofactor>
    <cofactor evidence="18">
        <name>Zn(2+)</name>
        <dbReference type="ChEBI" id="CHEBI:29105"/>
    </cofactor>
    <text evidence="18">Binds 1 divalent metal cation per subunit. Can use either Co(2+) or Zn(2+).</text>
</comment>
<keyword evidence="14 18" id="KW-0520">NAD</keyword>
<feature type="domain" description="3-dehydroquinate synthase N-terminal" evidence="19">
    <location>
        <begin position="82"/>
        <end position="194"/>
    </location>
</feature>
<evidence type="ECO:0000256" key="7">
    <source>
        <dbReference type="ARBA" id="ARBA00013031"/>
    </source>
</evidence>
<dbReference type="InterPro" id="IPR030960">
    <property type="entry name" value="DHQS/DOIS_N"/>
</dbReference>
<evidence type="ECO:0000256" key="2">
    <source>
        <dbReference type="ARBA" id="ARBA00001911"/>
    </source>
</evidence>
<evidence type="ECO:0000256" key="16">
    <source>
        <dbReference type="ARBA" id="ARBA00023239"/>
    </source>
</evidence>
<keyword evidence="11 18" id="KW-0479">Metal-binding</keyword>
<dbReference type="PANTHER" id="PTHR43622:SF7">
    <property type="entry name" value="3-DEHYDROQUINATE SYNTHASE, CHLOROPLASTIC"/>
    <property type="match status" value="1"/>
</dbReference>
<gene>
    <name evidence="18" type="primary">aroB</name>
    <name evidence="21" type="ORF">DYI23_17330</name>
</gene>
<dbReference type="GO" id="GO:0005737">
    <property type="term" value="C:cytoplasm"/>
    <property type="evidence" value="ECO:0007669"/>
    <property type="project" value="UniProtKB-SubCell"/>
</dbReference>
<comment type="subcellular location">
    <subcellularLocation>
        <location evidence="4 18">Cytoplasm</location>
    </subcellularLocation>
</comment>
<keyword evidence="16 18" id="KW-0456">Lyase</keyword>
<evidence type="ECO:0000256" key="5">
    <source>
        <dbReference type="ARBA" id="ARBA00004661"/>
    </source>
</evidence>
<feature type="binding site" evidence="18">
    <location>
        <position position="261"/>
    </location>
    <ligand>
        <name>Zn(2+)</name>
        <dbReference type="ChEBI" id="CHEBI:29105"/>
    </ligand>
</feature>
<dbReference type="HAMAP" id="MF_00110">
    <property type="entry name" value="DHQ_synthase"/>
    <property type="match status" value="1"/>
</dbReference>
<evidence type="ECO:0000256" key="17">
    <source>
        <dbReference type="ARBA" id="ARBA00023285"/>
    </source>
</evidence>
<proteinExistence type="inferred from homology"/>
<reference evidence="21" key="2">
    <citation type="journal article" date="2021" name="Microorganisms">
        <title>Bacterial Dimethylsulfoniopropionate Biosynthesis in the East China Sea.</title>
        <authorList>
            <person name="Liu J."/>
            <person name="Zhang Y."/>
            <person name="Liu J."/>
            <person name="Zhong H."/>
            <person name="Williams B.T."/>
            <person name="Zheng Y."/>
            <person name="Curson A.R.J."/>
            <person name="Sun C."/>
            <person name="Sun H."/>
            <person name="Song D."/>
            <person name="Wagner Mackenzie B."/>
            <person name="Bermejo Martinez A."/>
            <person name="Todd J.D."/>
            <person name="Zhang X.H."/>
        </authorList>
    </citation>
    <scope>NUCLEOTIDE SEQUENCE</scope>
    <source>
        <strain evidence="21">AESS21</strain>
    </source>
</reference>
<keyword evidence="17 18" id="KW-0170">Cobalt</keyword>
<protein>
    <recommendedName>
        <fullName evidence="8 18">3-dehydroquinate synthase</fullName>
        <shortName evidence="18">DHQS</shortName>
        <ecNumber evidence="7 18">4.2.3.4</ecNumber>
    </recommendedName>
</protein>
<feature type="binding site" evidence="18">
    <location>
        <position position="166"/>
    </location>
    <ligand>
        <name>NAD(+)</name>
        <dbReference type="ChEBI" id="CHEBI:57540"/>
    </ligand>
</feature>
<feature type="binding site" evidence="18">
    <location>
        <begin position="120"/>
        <end position="124"/>
    </location>
    <ligand>
        <name>NAD(+)</name>
        <dbReference type="ChEBI" id="CHEBI:57540"/>
    </ligand>
</feature>
<keyword evidence="13 18" id="KW-0862">Zinc</keyword>
<comment type="caution">
    <text evidence="21">The sequence shown here is derived from an EMBL/GenBank/DDBJ whole genome shotgun (WGS) entry which is preliminary data.</text>
</comment>
<dbReference type="Proteomes" id="UP000705379">
    <property type="component" value="Unassembled WGS sequence"/>
</dbReference>
<dbReference type="AlphaFoldDB" id="A0A944CG30"/>
<feature type="binding site" evidence="18">
    <location>
        <position position="199"/>
    </location>
    <ligand>
        <name>Zn(2+)</name>
        <dbReference type="ChEBI" id="CHEBI:29105"/>
    </ligand>
</feature>
<comment type="pathway">
    <text evidence="5 18">Metabolic intermediate biosynthesis; chorismate biosynthesis; chorismate from D-erythrose 4-phosphate and phosphoenolpyruvate: step 2/7.</text>
</comment>
<comment type="catalytic activity">
    <reaction evidence="1 18">
        <text>7-phospho-2-dehydro-3-deoxy-D-arabino-heptonate = 3-dehydroquinate + phosphate</text>
        <dbReference type="Rhea" id="RHEA:21968"/>
        <dbReference type="ChEBI" id="CHEBI:32364"/>
        <dbReference type="ChEBI" id="CHEBI:43474"/>
        <dbReference type="ChEBI" id="CHEBI:58394"/>
        <dbReference type="EC" id="4.2.3.4"/>
    </reaction>
</comment>
<dbReference type="EMBL" id="QTKU01000004">
    <property type="protein sequence ID" value="MBS8261994.1"/>
    <property type="molecule type" value="Genomic_DNA"/>
</dbReference>
<dbReference type="InterPro" id="IPR030963">
    <property type="entry name" value="DHQ_synth_fam"/>
</dbReference>
<evidence type="ECO:0000256" key="9">
    <source>
        <dbReference type="ARBA" id="ARBA00022490"/>
    </source>
</evidence>
<reference evidence="21" key="1">
    <citation type="submission" date="2018-08" db="EMBL/GenBank/DDBJ databases">
        <authorList>
            <person name="Jin W."/>
            <person name="Wang H."/>
            <person name="Yang Y."/>
            <person name="Li M."/>
            <person name="Liu J."/>
        </authorList>
    </citation>
    <scope>NUCLEOTIDE SEQUENCE</scope>
    <source>
        <strain evidence="21">AESS21</strain>
    </source>
</reference>
<dbReference type="PIRSF" id="PIRSF001455">
    <property type="entry name" value="DHQ_synth"/>
    <property type="match status" value="1"/>
</dbReference>
<dbReference type="GO" id="GO:0009423">
    <property type="term" value="P:chorismate biosynthetic process"/>
    <property type="evidence" value="ECO:0007669"/>
    <property type="project" value="UniProtKB-UniRule"/>
</dbReference>
<dbReference type="RefSeq" id="WP_246542322.1">
    <property type="nucleotide sequence ID" value="NZ_QTKU01000004.1"/>
</dbReference>
<keyword evidence="15 18" id="KW-0057">Aromatic amino acid biosynthesis</keyword>
<name>A0A944CG30_9HYPH</name>
<evidence type="ECO:0000256" key="1">
    <source>
        <dbReference type="ARBA" id="ARBA00001393"/>
    </source>
</evidence>
<evidence type="ECO:0000259" key="19">
    <source>
        <dbReference type="Pfam" id="PF01761"/>
    </source>
</evidence>
<feature type="binding site" evidence="18">
    <location>
        <position position="157"/>
    </location>
    <ligand>
        <name>NAD(+)</name>
        <dbReference type="ChEBI" id="CHEBI:57540"/>
    </ligand>
</feature>
<dbReference type="InterPro" id="IPR016037">
    <property type="entry name" value="DHQ_synth_AroB"/>
</dbReference>
<dbReference type="FunFam" id="3.40.50.1970:FF:000001">
    <property type="entry name" value="3-dehydroquinate synthase"/>
    <property type="match status" value="1"/>
</dbReference>
<evidence type="ECO:0000256" key="15">
    <source>
        <dbReference type="ARBA" id="ARBA00023141"/>
    </source>
</evidence>
<accession>A0A944CG30</accession>
<organism evidence="21 22">
    <name type="scientific">Roseibium polysiphoniae</name>
    <dbReference type="NCBI Taxonomy" id="2571221"/>
    <lineage>
        <taxon>Bacteria</taxon>
        <taxon>Pseudomonadati</taxon>
        <taxon>Pseudomonadota</taxon>
        <taxon>Alphaproteobacteria</taxon>
        <taxon>Hyphomicrobiales</taxon>
        <taxon>Stappiaceae</taxon>
        <taxon>Roseibium</taxon>
    </lineage>
</organism>
<comment type="similarity">
    <text evidence="6 18">Belongs to the sugar phosphate cyclases superfamily. Dehydroquinate synthase family.</text>
</comment>
<keyword evidence="12 18" id="KW-0547">Nucleotide-binding</keyword>
<comment type="caution">
    <text evidence="18">Lacks conserved residue(s) required for the propagation of feature annotation.</text>
</comment>
<comment type="cofactor">
    <cofactor evidence="2 18">
        <name>NAD(+)</name>
        <dbReference type="ChEBI" id="CHEBI:57540"/>
    </cofactor>
</comment>
<dbReference type="NCBIfam" id="TIGR01357">
    <property type="entry name" value="aroB"/>
    <property type="match status" value="1"/>
</dbReference>
<dbReference type="GO" id="GO:0008652">
    <property type="term" value="P:amino acid biosynthetic process"/>
    <property type="evidence" value="ECO:0007669"/>
    <property type="project" value="UniProtKB-KW"/>
</dbReference>
<evidence type="ECO:0000256" key="6">
    <source>
        <dbReference type="ARBA" id="ARBA00005412"/>
    </source>
</evidence>
<feature type="binding site" evidence="18">
    <location>
        <position position="280"/>
    </location>
    <ligand>
        <name>Zn(2+)</name>
        <dbReference type="ChEBI" id="CHEBI:29105"/>
    </ligand>
</feature>
<evidence type="ECO:0000256" key="18">
    <source>
        <dbReference type="HAMAP-Rule" id="MF_00110"/>
    </source>
</evidence>
<evidence type="ECO:0000313" key="21">
    <source>
        <dbReference type="EMBL" id="MBS8261994.1"/>
    </source>
</evidence>
<dbReference type="InterPro" id="IPR056179">
    <property type="entry name" value="DHQS_C"/>
</dbReference>
<sequence>MTDTPASADLDAERFQTVRVDLGSRSYDIVIGRGLLQEAGARIAAVKPGARLAVITDETVAKLHLEAFSKSLSEVGLDHVVLKVPAGEASKRFELFERLCDDVLAARLERGDAIVALGGGVVGDLAGFVAASVRRGMSFIQVPTTLLAQVDSSVGGKTGINSRHGKNLIGAFHQPDLVLADTAILDTLPLRDFRAGYAEVAKYGLLGDEPFFTWLEDNWQAVFAGGPERDEAVARSCKAKADVVAEDEHEAGRRALLNLGHTFGHSLESAVSYETERLVHGEGVSIGMMLAHEFSQRLDLIGQDTADRVEAHLSAVGLPIRISDIPGQMPPADTLMDIIAQDKKVSRGSLTFILTRGIGQSFVEKGVDPATVRDFLTEKLTR</sequence>
<evidence type="ECO:0000256" key="4">
    <source>
        <dbReference type="ARBA" id="ARBA00004496"/>
    </source>
</evidence>
<dbReference type="GO" id="GO:0003856">
    <property type="term" value="F:3-dehydroquinate synthase activity"/>
    <property type="evidence" value="ECO:0007669"/>
    <property type="project" value="UniProtKB-UniRule"/>
</dbReference>
<dbReference type="PANTHER" id="PTHR43622">
    <property type="entry name" value="3-DEHYDROQUINATE SYNTHASE"/>
    <property type="match status" value="1"/>
</dbReference>
<evidence type="ECO:0000256" key="8">
    <source>
        <dbReference type="ARBA" id="ARBA00017684"/>
    </source>
</evidence>
<dbReference type="GO" id="GO:0009073">
    <property type="term" value="P:aromatic amino acid family biosynthetic process"/>
    <property type="evidence" value="ECO:0007669"/>
    <property type="project" value="UniProtKB-KW"/>
</dbReference>
<dbReference type="InterPro" id="IPR050071">
    <property type="entry name" value="Dehydroquinate_synthase"/>
</dbReference>
<evidence type="ECO:0000313" key="22">
    <source>
        <dbReference type="Proteomes" id="UP000705379"/>
    </source>
</evidence>
<evidence type="ECO:0000256" key="14">
    <source>
        <dbReference type="ARBA" id="ARBA00023027"/>
    </source>
</evidence>